<feature type="signal peptide" evidence="1">
    <location>
        <begin position="1"/>
        <end position="23"/>
    </location>
</feature>
<name>A0A7W9T243_9BACT</name>
<dbReference type="Proteomes" id="UP000532746">
    <property type="component" value="Unassembled WGS sequence"/>
</dbReference>
<accession>A0A7W9T243</accession>
<reference evidence="2 3" key="1">
    <citation type="submission" date="2020-08" db="EMBL/GenBank/DDBJ databases">
        <title>Genomic Encyclopedia of Type Strains, Phase IV (KMG-IV): sequencing the most valuable type-strain genomes for metagenomic binning, comparative biology and taxonomic classification.</title>
        <authorList>
            <person name="Goeker M."/>
        </authorList>
    </citation>
    <scope>NUCLEOTIDE SEQUENCE [LARGE SCALE GENOMIC DNA]</scope>
    <source>
        <strain evidence="2 3">DSM 26718</strain>
    </source>
</reference>
<gene>
    <name evidence="2" type="ORF">HNQ93_003047</name>
</gene>
<organism evidence="2 3">
    <name type="scientific">Hymenobacter luteus</name>
    <dbReference type="NCBI Taxonomy" id="1411122"/>
    <lineage>
        <taxon>Bacteria</taxon>
        <taxon>Pseudomonadati</taxon>
        <taxon>Bacteroidota</taxon>
        <taxon>Cytophagia</taxon>
        <taxon>Cytophagales</taxon>
        <taxon>Hymenobacteraceae</taxon>
        <taxon>Hymenobacter</taxon>
    </lineage>
</organism>
<dbReference type="AlphaFoldDB" id="A0A7W9T243"/>
<dbReference type="RefSeq" id="WP_183405223.1">
    <property type="nucleotide sequence ID" value="NZ_JACHGG010000004.1"/>
</dbReference>
<evidence type="ECO:0000256" key="1">
    <source>
        <dbReference type="SAM" id="SignalP"/>
    </source>
</evidence>
<keyword evidence="1" id="KW-0732">Signal</keyword>
<evidence type="ECO:0000313" key="3">
    <source>
        <dbReference type="Proteomes" id="UP000532746"/>
    </source>
</evidence>
<proteinExistence type="predicted"/>
<feature type="chain" id="PRO_5031098497" description="DUF3575 domain-containing protein" evidence="1">
    <location>
        <begin position="24"/>
        <end position="209"/>
    </location>
</feature>
<dbReference type="EMBL" id="JACHGG010000004">
    <property type="protein sequence ID" value="MBB6060181.1"/>
    <property type="molecule type" value="Genomic_DNA"/>
</dbReference>
<evidence type="ECO:0008006" key="4">
    <source>
        <dbReference type="Google" id="ProtNLM"/>
    </source>
</evidence>
<sequence>MQHRSFPVIATVILLGSASDCLAQSSASADSIRGRNIIRLDIGGPLGYTAEYNFMRRYFKPIVPVLLSYERVVKPRVSIGGEALLWGGGISDVRWGAGAQGRYYFWNLQPKAEELYIAGTLHYRRVRTDLGYRNWWQHWAGPGVSMGWQAFSRSGWGFDLALGVNFWVPLSADAPPTTRIKPEKGMYEKNHILPDGRVGVAYRWGASRR</sequence>
<evidence type="ECO:0000313" key="2">
    <source>
        <dbReference type="EMBL" id="MBB6060181.1"/>
    </source>
</evidence>
<keyword evidence="3" id="KW-1185">Reference proteome</keyword>
<comment type="caution">
    <text evidence="2">The sequence shown here is derived from an EMBL/GenBank/DDBJ whole genome shotgun (WGS) entry which is preliminary data.</text>
</comment>
<protein>
    <recommendedName>
        <fullName evidence="4">DUF3575 domain-containing protein</fullName>
    </recommendedName>
</protein>